<evidence type="ECO:0000313" key="1">
    <source>
        <dbReference type="EMBL" id="JAE37934.1"/>
    </source>
</evidence>
<name>A0A0A9HQ17_ARUDO</name>
<accession>A0A0A9HQ17</accession>
<proteinExistence type="predicted"/>
<dbReference type="AlphaFoldDB" id="A0A0A9HQ17"/>
<dbReference type="EMBL" id="GBRH01159962">
    <property type="protein sequence ID" value="JAE37934.1"/>
    <property type="molecule type" value="Transcribed_RNA"/>
</dbReference>
<sequence length="133" mass="15562">MHSRQPSDHDSAPPHTAGSCRYWCQASNEMSHPRRCLHHYNALLRKVPHRWHPRFQAEHRHRKVHLHWASVLVLNPHRAPHPVGPHHHRHHRIQVHMALLPHCLPHIQQLRSCDDCGPPGADQPSHCSVPFWC</sequence>
<protein>
    <submittedName>
        <fullName evidence="1">Uncharacterized protein</fullName>
    </submittedName>
</protein>
<reference evidence="1" key="1">
    <citation type="submission" date="2014-09" db="EMBL/GenBank/DDBJ databases">
        <authorList>
            <person name="Magalhaes I.L.F."/>
            <person name="Oliveira U."/>
            <person name="Santos F.R."/>
            <person name="Vidigal T.H.D.A."/>
            <person name="Brescovit A.D."/>
            <person name="Santos A.J."/>
        </authorList>
    </citation>
    <scope>NUCLEOTIDE SEQUENCE</scope>
    <source>
        <tissue evidence="1">Shoot tissue taken approximately 20 cm above the soil surface</tissue>
    </source>
</reference>
<reference evidence="1" key="2">
    <citation type="journal article" date="2015" name="Data Brief">
        <title>Shoot transcriptome of the giant reed, Arundo donax.</title>
        <authorList>
            <person name="Barrero R.A."/>
            <person name="Guerrero F.D."/>
            <person name="Moolhuijzen P."/>
            <person name="Goolsby J.A."/>
            <person name="Tidwell J."/>
            <person name="Bellgard S.E."/>
            <person name="Bellgard M.I."/>
        </authorList>
    </citation>
    <scope>NUCLEOTIDE SEQUENCE</scope>
    <source>
        <tissue evidence="1">Shoot tissue taken approximately 20 cm above the soil surface</tissue>
    </source>
</reference>
<organism evidence="1">
    <name type="scientific">Arundo donax</name>
    <name type="common">Giant reed</name>
    <name type="synonym">Donax arundinaceus</name>
    <dbReference type="NCBI Taxonomy" id="35708"/>
    <lineage>
        <taxon>Eukaryota</taxon>
        <taxon>Viridiplantae</taxon>
        <taxon>Streptophyta</taxon>
        <taxon>Embryophyta</taxon>
        <taxon>Tracheophyta</taxon>
        <taxon>Spermatophyta</taxon>
        <taxon>Magnoliopsida</taxon>
        <taxon>Liliopsida</taxon>
        <taxon>Poales</taxon>
        <taxon>Poaceae</taxon>
        <taxon>PACMAD clade</taxon>
        <taxon>Arundinoideae</taxon>
        <taxon>Arundineae</taxon>
        <taxon>Arundo</taxon>
    </lineage>
</organism>